<proteinExistence type="predicted"/>
<name>A0AAV1KS95_9NEOP</name>
<keyword evidence="4" id="KW-1185">Reference proteome</keyword>
<dbReference type="GO" id="GO:0006084">
    <property type="term" value="P:acetyl-CoA metabolic process"/>
    <property type="evidence" value="ECO:0007669"/>
    <property type="project" value="TreeGrafter"/>
</dbReference>
<evidence type="ECO:0000256" key="1">
    <source>
        <dbReference type="ARBA" id="ARBA00022679"/>
    </source>
</evidence>
<evidence type="ECO:0000313" key="4">
    <source>
        <dbReference type="Proteomes" id="UP001314205"/>
    </source>
</evidence>
<reference evidence="3 4" key="1">
    <citation type="submission" date="2023-11" db="EMBL/GenBank/DDBJ databases">
        <authorList>
            <person name="Hedman E."/>
            <person name="Englund M."/>
            <person name="Stromberg M."/>
            <person name="Nyberg Akerstrom W."/>
            <person name="Nylinder S."/>
            <person name="Jareborg N."/>
            <person name="Kallberg Y."/>
            <person name="Kronander E."/>
        </authorList>
    </citation>
    <scope>NUCLEOTIDE SEQUENCE [LARGE SCALE GENOMIC DNA]</scope>
</reference>
<dbReference type="InterPro" id="IPR016039">
    <property type="entry name" value="Thiolase-like"/>
</dbReference>
<dbReference type="Pfam" id="PF01154">
    <property type="entry name" value="HMG_CoA_synt_N"/>
    <property type="match status" value="1"/>
</dbReference>
<gene>
    <name evidence="3" type="ORF">PARMNEM_LOCUS5920</name>
</gene>
<dbReference type="EMBL" id="CAVLGL010000068">
    <property type="protein sequence ID" value="CAK1584739.1"/>
    <property type="molecule type" value="Genomic_DNA"/>
</dbReference>
<dbReference type="PANTHER" id="PTHR43323:SF2">
    <property type="entry name" value="HYDROXYMETHYLGLUTARYL-COA SYNTHASE"/>
    <property type="match status" value="1"/>
</dbReference>
<dbReference type="SUPFAM" id="SSF53901">
    <property type="entry name" value="Thiolase-like"/>
    <property type="match status" value="1"/>
</dbReference>
<accession>A0AAV1KS95</accession>
<dbReference type="GO" id="GO:0004421">
    <property type="term" value="F:hydroxymethylglutaryl-CoA synthase activity"/>
    <property type="evidence" value="ECO:0007669"/>
    <property type="project" value="TreeGrafter"/>
</dbReference>
<comment type="caution">
    <text evidence="3">The sequence shown here is derived from an EMBL/GenBank/DDBJ whole genome shotgun (WGS) entry which is preliminary data.</text>
</comment>
<evidence type="ECO:0000259" key="2">
    <source>
        <dbReference type="Pfam" id="PF01154"/>
    </source>
</evidence>
<feature type="domain" description="Hydroxymethylglutaryl-coenzyme A synthase N-terminal" evidence="2">
    <location>
        <begin position="1"/>
        <end position="131"/>
    </location>
</feature>
<keyword evidence="1" id="KW-0808">Transferase</keyword>
<sequence length="158" mass="16924">MGFCSDSEDINSVCHTALHGPIERNIINLHYIGRLEIGTETIIDKSKSVKTFLMTLFAKEGATDVEGIGSTNACYGGTAALFNAMNWVESSSWDGRKAIVIAGDIAVYGKGPARPTGSAGAVAMLIGPDAPLVFDCGVRNIFQSRCRESIYDIQSKFI</sequence>
<dbReference type="CDD" id="cd00827">
    <property type="entry name" value="init_cond_enzymes"/>
    <property type="match status" value="1"/>
</dbReference>
<protein>
    <recommendedName>
        <fullName evidence="2">Hydroxymethylglutaryl-coenzyme A synthase N-terminal domain-containing protein</fullName>
    </recommendedName>
</protein>
<dbReference type="GO" id="GO:0010142">
    <property type="term" value="P:farnesyl diphosphate biosynthetic process, mevalonate pathway"/>
    <property type="evidence" value="ECO:0007669"/>
    <property type="project" value="TreeGrafter"/>
</dbReference>
<dbReference type="Proteomes" id="UP001314205">
    <property type="component" value="Unassembled WGS sequence"/>
</dbReference>
<organism evidence="3 4">
    <name type="scientific">Parnassius mnemosyne</name>
    <name type="common">clouded apollo</name>
    <dbReference type="NCBI Taxonomy" id="213953"/>
    <lineage>
        <taxon>Eukaryota</taxon>
        <taxon>Metazoa</taxon>
        <taxon>Ecdysozoa</taxon>
        <taxon>Arthropoda</taxon>
        <taxon>Hexapoda</taxon>
        <taxon>Insecta</taxon>
        <taxon>Pterygota</taxon>
        <taxon>Neoptera</taxon>
        <taxon>Endopterygota</taxon>
        <taxon>Lepidoptera</taxon>
        <taxon>Glossata</taxon>
        <taxon>Ditrysia</taxon>
        <taxon>Papilionoidea</taxon>
        <taxon>Papilionidae</taxon>
        <taxon>Parnassiinae</taxon>
        <taxon>Parnassini</taxon>
        <taxon>Parnassius</taxon>
        <taxon>Driopa</taxon>
    </lineage>
</organism>
<dbReference type="Gene3D" id="3.40.47.10">
    <property type="match status" value="1"/>
</dbReference>
<dbReference type="InterPro" id="IPR013528">
    <property type="entry name" value="HMG_CoA_synth_N"/>
</dbReference>
<dbReference type="PANTHER" id="PTHR43323">
    <property type="entry name" value="3-HYDROXY-3-METHYLGLUTARYL COENZYME A SYNTHASE"/>
    <property type="match status" value="1"/>
</dbReference>
<dbReference type="AlphaFoldDB" id="A0AAV1KS95"/>
<evidence type="ECO:0000313" key="3">
    <source>
        <dbReference type="EMBL" id="CAK1584739.1"/>
    </source>
</evidence>